<dbReference type="EMBL" id="BPLR01010628">
    <property type="protein sequence ID" value="GIY40560.1"/>
    <property type="molecule type" value="Genomic_DNA"/>
</dbReference>
<organism evidence="1 2">
    <name type="scientific">Caerostris extrusa</name>
    <name type="common">Bark spider</name>
    <name type="synonym">Caerostris bankana</name>
    <dbReference type="NCBI Taxonomy" id="172846"/>
    <lineage>
        <taxon>Eukaryota</taxon>
        <taxon>Metazoa</taxon>
        <taxon>Ecdysozoa</taxon>
        <taxon>Arthropoda</taxon>
        <taxon>Chelicerata</taxon>
        <taxon>Arachnida</taxon>
        <taxon>Araneae</taxon>
        <taxon>Araneomorphae</taxon>
        <taxon>Entelegynae</taxon>
        <taxon>Araneoidea</taxon>
        <taxon>Araneidae</taxon>
        <taxon>Caerostris</taxon>
    </lineage>
</organism>
<protein>
    <submittedName>
        <fullName evidence="1">Uncharacterized protein</fullName>
    </submittedName>
</protein>
<reference evidence="1 2" key="1">
    <citation type="submission" date="2021-06" db="EMBL/GenBank/DDBJ databases">
        <title>Caerostris extrusa draft genome.</title>
        <authorList>
            <person name="Kono N."/>
            <person name="Arakawa K."/>
        </authorList>
    </citation>
    <scope>NUCLEOTIDE SEQUENCE [LARGE SCALE GENOMIC DNA]</scope>
</reference>
<gene>
    <name evidence="1" type="ORF">CEXT_584801</name>
</gene>
<dbReference type="Proteomes" id="UP001054945">
    <property type="component" value="Unassembled WGS sequence"/>
</dbReference>
<keyword evidence="2" id="KW-1185">Reference proteome</keyword>
<name>A0AAV4T2N3_CAEEX</name>
<dbReference type="AlphaFoldDB" id="A0AAV4T2N3"/>
<accession>A0AAV4T2N3</accession>
<proteinExistence type="predicted"/>
<evidence type="ECO:0000313" key="1">
    <source>
        <dbReference type="EMBL" id="GIY40560.1"/>
    </source>
</evidence>
<sequence length="115" mass="13158">MKLPLSTTVRKIKSIDDKNCTCLFYQISKCSSAKLDEVTNINKWRGENGSACDHRTLSVIYIEPNNRFSSVLFFSSSTLINDQLILTITFLLQDGNGFESRKLVKERCKKIEGFR</sequence>
<comment type="caution">
    <text evidence="1">The sequence shown here is derived from an EMBL/GenBank/DDBJ whole genome shotgun (WGS) entry which is preliminary data.</text>
</comment>
<evidence type="ECO:0000313" key="2">
    <source>
        <dbReference type="Proteomes" id="UP001054945"/>
    </source>
</evidence>